<dbReference type="PANTHER" id="PTHR47510:SF3">
    <property type="entry name" value="ENDO_EXONUCLEASE_PHOSPHATASE DOMAIN-CONTAINING PROTEIN"/>
    <property type="match status" value="1"/>
</dbReference>
<dbReference type="PANTHER" id="PTHR47510">
    <property type="entry name" value="REVERSE TRANSCRIPTASE DOMAIN-CONTAINING PROTEIN"/>
    <property type="match status" value="1"/>
</dbReference>
<gene>
    <name evidence="1" type="ORF">PACLA_8A031591</name>
</gene>
<evidence type="ECO:0000313" key="2">
    <source>
        <dbReference type="Proteomes" id="UP001152795"/>
    </source>
</evidence>
<organism evidence="1 2">
    <name type="scientific">Paramuricea clavata</name>
    <name type="common">Red gorgonian</name>
    <name type="synonym">Violescent sea-whip</name>
    <dbReference type="NCBI Taxonomy" id="317549"/>
    <lineage>
        <taxon>Eukaryota</taxon>
        <taxon>Metazoa</taxon>
        <taxon>Cnidaria</taxon>
        <taxon>Anthozoa</taxon>
        <taxon>Octocorallia</taxon>
        <taxon>Malacalcyonacea</taxon>
        <taxon>Plexauridae</taxon>
        <taxon>Paramuricea</taxon>
    </lineage>
</organism>
<dbReference type="AlphaFoldDB" id="A0A6S7GA31"/>
<sequence length="339" mass="38593">MLHNGSDRKALVEVSTELNLQQIIKKPTRITDTTQSLIDVILVSNTASVLESGVLNSAISDQLPVYVILKVKAPKIPPSYIAARSYKCYDPLHFSSDLAVKSDDLLSIFSDTDVNTQLETFKNTLDLHASVKTFKVRSRSNPFISREIKEHMKSRDKLHRRFLQTQDKKEWEAYKESRNNVKDKLKKAASLNYLSDEVEADKNNSGSLWKIVNNFIPSKEKEKQVYIKDLKILVEEFNQYFTSVGRNFAVMASNLAKENNIILTNPLLNSVTYLLEQQFNFRPVTCTEVQRIIMAMPKNKSPGLDKINMGIIRDCFPVILDHLTHIINSSLLTGAFPNE</sequence>
<reference evidence="1" key="1">
    <citation type="submission" date="2020-04" db="EMBL/GenBank/DDBJ databases">
        <authorList>
            <person name="Alioto T."/>
            <person name="Alioto T."/>
            <person name="Gomez Garrido J."/>
        </authorList>
    </citation>
    <scope>NUCLEOTIDE SEQUENCE</scope>
    <source>
        <strain evidence="1">A484AB</strain>
    </source>
</reference>
<accession>A0A6S7GA31</accession>
<comment type="caution">
    <text evidence="1">The sequence shown here is derived from an EMBL/GenBank/DDBJ whole genome shotgun (WGS) entry which is preliminary data.</text>
</comment>
<dbReference type="Proteomes" id="UP001152795">
    <property type="component" value="Unassembled WGS sequence"/>
</dbReference>
<name>A0A6S7GA31_PARCT</name>
<dbReference type="OrthoDB" id="6780615at2759"/>
<keyword evidence="2" id="KW-1185">Reference proteome</keyword>
<dbReference type="EMBL" id="CACRXK020001639">
    <property type="protein sequence ID" value="CAB3990314.1"/>
    <property type="molecule type" value="Genomic_DNA"/>
</dbReference>
<proteinExistence type="predicted"/>
<protein>
    <submittedName>
        <fullName evidence="1">Uncharacterized protein</fullName>
    </submittedName>
</protein>
<evidence type="ECO:0000313" key="1">
    <source>
        <dbReference type="EMBL" id="CAB3990314.1"/>
    </source>
</evidence>